<dbReference type="EMBL" id="JARKIB010000048">
    <property type="protein sequence ID" value="KAJ7755872.1"/>
    <property type="molecule type" value="Genomic_DNA"/>
</dbReference>
<keyword evidence="3" id="KW-1185">Reference proteome</keyword>
<reference evidence="2" key="1">
    <citation type="submission" date="2023-03" db="EMBL/GenBank/DDBJ databases">
        <title>Massive genome expansion in bonnet fungi (Mycena s.s.) driven by repeated elements and novel gene families across ecological guilds.</title>
        <authorList>
            <consortium name="Lawrence Berkeley National Laboratory"/>
            <person name="Harder C.B."/>
            <person name="Miyauchi S."/>
            <person name="Viragh M."/>
            <person name="Kuo A."/>
            <person name="Thoen E."/>
            <person name="Andreopoulos B."/>
            <person name="Lu D."/>
            <person name="Skrede I."/>
            <person name="Drula E."/>
            <person name="Henrissat B."/>
            <person name="Morin E."/>
            <person name="Kohler A."/>
            <person name="Barry K."/>
            <person name="LaButti K."/>
            <person name="Morin E."/>
            <person name="Salamov A."/>
            <person name="Lipzen A."/>
            <person name="Mereny Z."/>
            <person name="Hegedus B."/>
            <person name="Baldrian P."/>
            <person name="Stursova M."/>
            <person name="Weitz H."/>
            <person name="Taylor A."/>
            <person name="Grigoriev I.V."/>
            <person name="Nagy L.G."/>
            <person name="Martin F."/>
            <person name="Kauserud H."/>
        </authorList>
    </citation>
    <scope>NUCLEOTIDE SEQUENCE</scope>
    <source>
        <strain evidence="2">CBHHK182m</strain>
    </source>
</reference>
<proteinExistence type="predicted"/>
<evidence type="ECO:0000256" key="1">
    <source>
        <dbReference type="SAM" id="MobiDB-lite"/>
    </source>
</evidence>
<dbReference type="Proteomes" id="UP001215598">
    <property type="component" value="Unassembled WGS sequence"/>
</dbReference>
<organism evidence="2 3">
    <name type="scientific">Mycena metata</name>
    <dbReference type="NCBI Taxonomy" id="1033252"/>
    <lineage>
        <taxon>Eukaryota</taxon>
        <taxon>Fungi</taxon>
        <taxon>Dikarya</taxon>
        <taxon>Basidiomycota</taxon>
        <taxon>Agaricomycotina</taxon>
        <taxon>Agaricomycetes</taxon>
        <taxon>Agaricomycetidae</taxon>
        <taxon>Agaricales</taxon>
        <taxon>Marasmiineae</taxon>
        <taxon>Mycenaceae</taxon>
        <taxon>Mycena</taxon>
    </lineage>
</organism>
<dbReference type="AlphaFoldDB" id="A0AAD7J2Z6"/>
<comment type="caution">
    <text evidence="2">The sequence shown here is derived from an EMBL/GenBank/DDBJ whole genome shotgun (WGS) entry which is preliminary data.</text>
</comment>
<name>A0AAD7J2Z6_9AGAR</name>
<feature type="region of interest" description="Disordered" evidence="1">
    <location>
        <begin position="128"/>
        <end position="147"/>
    </location>
</feature>
<evidence type="ECO:0000313" key="3">
    <source>
        <dbReference type="Proteomes" id="UP001215598"/>
    </source>
</evidence>
<accession>A0AAD7J2Z6</accession>
<sequence>MHRKYLVQMATDDEKAKKIDALQRDLCLSKSTAESLIQRYDFIRAVMDDTEIITHAPQPFDDVELYRWECGKIGVTKKGGGPQTKSSNLVCFGASHEVFESEWPSPSIRGSRLGRKLRGNMTFSTRYDHDVPVRPPRRQPGFWRSSPEPPTDGTAFDYCLTNYEPVYILGWHISCYWPRNSGRPTIQVDHSLNHILSNQLTISVDKSKPTQWHCKVTWVAQSSHNFPQLLPTRGR</sequence>
<evidence type="ECO:0000313" key="2">
    <source>
        <dbReference type="EMBL" id="KAJ7755872.1"/>
    </source>
</evidence>
<protein>
    <submittedName>
        <fullName evidence="2">Uncharacterized protein</fullName>
    </submittedName>
</protein>
<gene>
    <name evidence="2" type="ORF">B0H16DRAFT_1315379</name>
</gene>